<dbReference type="EC" id="2.1.-.-" evidence="3"/>
<keyword evidence="4" id="KW-1185">Reference proteome</keyword>
<dbReference type="EMBL" id="JBAKIA010000002">
    <property type="protein sequence ID" value="MEJ8473411.1"/>
    <property type="molecule type" value="Genomic_DNA"/>
</dbReference>
<evidence type="ECO:0000313" key="3">
    <source>
        <dbReference type="EMBL" id="MEJ8473411.1"/>
    </source>
</evidence>
<dbReference type="Gene3D" id="3.40.50.150">
    <property type="entry name" value="Vaccinia Virus protein VP39"/>
    <property type="match status" value="1"/>
</dbReference>
<sequence length="381" mass="42833">MAAADDALTPLSPPDHATGTPRFLKRKGVSLRRLASRADYAWRQGNRLALYTLHAEAMRRMNKRLQQDLPEKPKPMPDGPVPGQRRMLADIAALFAADLKAVEDGLYPAPRDGSMSLRELLDTSRAFFRDVPEVARRRAEGAHQEVNDDPERFGGEALPRYYRQNFHFQSDGWLSEESARLYDFQVDVLFSGATAAMRRRALVPFAEIVKRQDQRKLAYADIACGTSGLLGPALTAFPRLRGIGVDLSEPYLSVARERLPSRRATFVNGMAEQLPFFDNSMDVLSCVFLFHELPPKIRRQVAAEIARVLKPGGRFLFVDSLQTGDIPDYDGLLSLFPQLFHEPYFSTYLTEDLTQVFSDVGMEKTLHTSAFVSTVMEFTKG</sequence>
<keyword evidence="3" id="KW-0808">Transferase</keyword>
<evidence type="ECO:0000256" key="1">
    <source>
        <dbReference type="SAM" id="MobiDB-lite"/>
    </source>
</evidence>
<dbReference type="InterPro" id="IPR029063">
    <property type="entry name" value="SAM-dependent_MTases_sf"/>
</dbReference>
<dbReference type="RefSeq" id="WP_340272992.1">
    <property type="nucleotide sequence ID" value="NZ_JBAKIA010000002.1"/>
</dbReference>
<accession>A0ABU8TH18</accession>
<protein>
    <submittedName>
        <fullName evidence="3">Class I SAM-dependent methyltransferase</fullName>
        <ecNumber evidence="3">2.1.-.-</ecNumber>
    </submittedName>
</protein>
<feature type="region of interest" description="Disordered" evidence="1">
    <location>
        <begin position="1"/>
        <end position="22"/>
    </location>
</feature>
<name>A0ABU8TH18_9HYPH</name>
<organism evidence="3 4">
    <name type="scientific">Roseibium algae</name>
    <dbReference type="NCBI Taxonomy" id="3123038"/>
    <lineage>
        <taxon>Bacteria</taxon>
        <taxon>Pseudomonadati</taxon>
        <taxon>Pseudomonadota</taxon>
        <taxon>Alphaproteobacteria</taxon>
        <taxon>Hyphomicrobiales</taxon>
        <taxon>Stappiaceae</taxon>
        <taxon>Roseibium</taxon>
    </lineage>
</organism>
<evidence type="ECO:0000259" key="2">
    <source>
        <dbReference type="Pfam" id="PF13649"/>
    </source>
</evidence>
<dbReference type="InterPro" id="IPR041698">
    <property type="entry name" value="Methyltransf_25"/>
</dbReference>
<proteinExistence type="predicted"/>
<dbReference type="CDD" id="cd02440">
    <property type="entry name" value="AdoMet_MTases"/>
    <property type="match status" value="1"/>
</dbReference>
<dbReference type="InterPro" id="IPR050508">
    <property type="entry name" value="Methyltransf_Superfamily"/>
</dbReference>
<keyword evidence="3" id="KW-0489">Methyltransferase</keyword>
<dbReference type="GO" id="GO:0008168">
    <property type="term" value="F:methyltransferase activity"/>
    <property type="evidence" value="ECO:0007669"/>
    <property type="project" value="UniProtKB-KW"/>
</dbReference>
<dbReference type="PANTHER" id="PTHR42912">
    <property type="entry name" value="METHYLTRANSFERASE"/>
    <property type="match status" value="1"/>
</dbReference>
<gene>
    <name evidence="3" type="ORF">V6575_04880</name>
</gene>
<dbReference type="Pfam" id="PF13649">
    <property type="entry name" value="Methyltransf_25"/>
    <property type="match status" value="1"/>
</dbReference>
<dbReference type="Proteomes" id="UP001385499">
    <property type="component" value="Unassembled WGS sequence"/>
</dbReference>
<feature type="domain" description="Methyltransferase" evidence="2">
    <location>
        <begin position="221"/>
        <end position="313"/>
    </location>
</feature>
<evidence type="ECO:0000313" key="4">
    <source>
        <dbReference type="Proteomes" id="UP001385499"/>
    </source>
</evidence>
<dbReference type="PANTHER" id="PTHR42912:SF93">
    <property type="entry name" value="N6-ADENOSINE-METHYLTRANSFERASE TMT1A"/>
    <property type="match status" value="1"/>
</dbReference>
<dbReference type="GO" id="GO:0032259">
    <property type="term" value="P:methylation"/>
    <property type="evidence" value="ECO:0007669"/>
    <property type="project" value="UniProtKB-KW"/>
</dbReference>
<comment type="caution">
    <text evidence="3">The sequence shown here is derived from an EMBL/GenBank/DDBJ whole genome shotgun (WGS) entry which is preliminary data.</text>
</comment>
<dbReference type="SUPFAM" id="SSF53335">
    <property type="entry name" value="S-adenosyl-L-methionine-dependent methyltransferases"/>
    <property type="match status" value="1"/>
</dbReference>
<reference evidence="3 4" key="1">
    <citation type="submission" date="2024-02" db="EMBL/GenBank/DDBJ databases">
        <title>Roseibium algae sp. nov., isolated from marine alga (Grateloupia sp.), showing potential in myo-inositol conversion.</title>
        <authorList>
            <person name="Wang Y."/>
        </authorList>
    </citation>
    <scope>NUCLEOTIDE SEQUENCE [LARGE SCALE GENOMIC DNA]</scope>
    <source>
        <strain evidence="3 4">H3510</strain>
    </source>
</reference>